<reference evidence="2 3" key="1">
    <citation type="submission" date="2019-06" db="EMBL/GenBank/DDBJ databases">
        <title>WGS assembly of Gossypium darwinii.</title>
        <authorList>
            <person name="Chen Z.J."/>
            <person name="Sreedasyam A."/>
            <person name="Ando A."/>
            <person name="Song Q."/>
            <person name="De L."/>
            <person name="Hulse-Kemp A."/>
            <person name="Ding M."/>
            <person name="Ye W."/>
            <person name="Kirkbride R."/>
            <person name="Jenkins J."/>
            <person name="Plott C."/>
            <person name="Lovell J."/>
            <person name="Lin Y.-M."/>
            <person name="Vaughn R."/>
            <person name="Liu B."/>
            <person name="Li W."/>
            <person name="Simpson S."/>
            <person name="Scheffler B."/>
            <person name="Saski C."/>
            <person name="Grover C."/>
            <person name="Hu G."/>
            <person name="Conover J."/>
            <person name="Carlson J."/>
            <person name="Shu S."/>
            <person name="Boston L."/>
            <person name="Williams M."/>
            <person name="Peterson D."/>
            <person name="Mcgee K."/>
            <person name="Jones D."/>
            <person name="Wendel J."/>
            <person name="Stelly D."/>
            <person name="Grimwood J."/>
            <person name="Schmutz J."/>
        </authorList>
    </citation>
    <scope>NUCLEOTIDE SEQUENCE [LARGE SCALE GENOMIC DNA]</scope>
    <source>
        <strain evidence="2">1808015.09</strain>
    </source>
</reference>
<accession>A0A5D2BB48</accession>
<keyword evidence="1" id="KW-0472">Membrane</keyword>
<feature type="transmembrane region" description="Helical" evidence="1">
    <location>
        <begin position="55"/>
        <end position="75"/>
    </location>
</feature>
<keyword evidence="1" id="KW-1133">Transmembrane helix</keyword>
<feature type="transmembrane region" description="Helical" evidence="1">
    <location>
        <begin position="87"/>
        <end position="111"/>
    </location>
</feature>
<evidence type="ECO:0000256" key="1">
    <source>
        <dbReference type="SAM" id="Phobius"/>
    </source>
</evidence>
<dbReference type="Proteomes" id="UP000323506">
    <property type="component" value="Chromosome D09"/>
</dbReference>
<organism evidence="2 3">
    <name type="scientific">Gossypium darwinii</name>
    <name type="common">Darwin's cotton</name>
    <name type="synonym">Gossypium barbadense var. darwinii</name>
    <dbReference type="NCBI Taxonomy" id="34276"/>
    <lineage>
        <taxon>Eukaryota</taxon>
        <taxon>Viridiplantae</taxon>
        <taxon>Streptophyta</taxon>
        <taxon>Embryophyta</taxon>
        <taxon>Tracheophyta</taxon>
        <taxon>Spermatophyta</taxon>
        <taxon>Magnoliopsida</taxon>
        <taxon>eudicotyledons</taxon>
        <taxon>Gunneridae</taxon>
        <taxon>Pentapetalae</taxon>
        <taxon>rosids</taxon>
        <taxon>malvids</taxon>
        <taxon>Malvales</taxon>
        <taxon>Malvaceae</taxon>
        <taxon>Malvoideae</taxon>
        <taxon>Gossypium</taxon>
    </lineage>
</organism>
<name>A0A5D2BB48_GOSDA</name>
<keyword evidence="3" id="KW-1185">Reference proteome</keyword>
<sequence length="126" mass="14684">MSRWRNIVGLNVGMGTWRTRKANCSTACGNYATSRGFQKAKEVKKNIKRKYQLSARLKTGNFFFCIIYFCSKYLVKSFLTLTCNLPYYPFILATIFLLLSYLLSVLHCFLLGKKRQGLGLWLCYYK</sequence>
<gene>
    <name evidence="2" type="ORF">ES288_D09G049300v1</name>
</gene>
<evidence type="ECO:0000313" key="3">
    <source>
        <dbReference type="Proteomes" id="UP000323506"/>
    </source>
</evidence>
<evidence type="ECO:0000313" key="2">
    <source>
        <dbReference type="EMBL" id="TYG52696.1"/>
    </source>
</evidence>
<proteinExistence type="predicted"/>
<dbReference type="EMBL" id="CM017709">
    <property type="protein sequence ID" value="TYG52696.1"/>
    <property type="molecule type" value="Genomic_DNA"/>
</dbReference>
<dbReference type="AlphaFoldDB" id="A0A5D2BB48"/>
<protein>
    <submittedName>
        <fullName evidence="2">Uncharacterized protein</fullName>
    </submittedName>
</protein>
<keyword evidence="1" id="KW-0812">Transmembrane</keyword>